<dbReference type="Proteomes" id="UP000199354">
    <property type="component" value="Unassembled WGS sequence"/>
</dbReference>
<gene>
    <name evidence="3" type="ORF">SAMN02927903_03154</name>
</gene>
<evidence type="ECO:0000259" key="2">
    <source>
        <dbReference type="Pfam" id="PF03544"/>
    </source>
</evidence>
<protein>
    <submittedName>
        <fullName evidence="3">TonB protein C-terminal</fullName>
    </submittedName>
</protein>
<reference evidence="3 4" key="1">
    <citation type="submission" date="2016-10" db="EMBL/GenBank/DDBJ databases">
        <authorList>
            <person name="de Groot N.N."/>
        </authorList>
    </citation>
    <scope>NUCLEOTIDE SEQUENCE [LARGE SCALE GENOMIC DNA]</scope>
    <source>
        <strain evidence="3 4">CGMCC 1.7031</strain>
    </source>
</reference>
<keyword evidence="4" id="KW-1185">Reference proteome</keyword>
<evidence type="ECO:0000256" key="1">
    <source>
        <dbReference type="SAM" id="SignalP"/>
    </source>
</evidence>
<feature type="chain" id="PRO_5011471669" evidence="1">
    <location>
        <begin position="19"/>
        <end position="121"/>
    </location>
</feature>
<evidence type="ECO:0000313" key="3">
    <source>
        <dbReference type="EMBL" id="SCY96830.1"/>
    </source>
</evidence>
<evidence type="ECO:0000313" key="4">
    <source>
        <dbReference type="Proteomes" id="UP000199354"/>
    </source>
</evidence>
<dbReference type="OrthoDB" id="1095452at2"/>
<dbReference type="STRING" id="490189.SAMN02927903_03154"/>
<dbReference type="EMBL" id="FMVF01000022">
    <property type="protein sequence ID" value="SCY96830.1"/>
    <property type="molecule type" value="Genomic_DNA"/>
</dbReference>
<dbReference type="SUPFAM" id="SSF74653">
    <property type="entry name" value="TolA/TonB C-terminal domain"/>
    <property type="match status" value="1"/>
</dbReference>
<proteinExistence type="predicted"/>
<sequence>MKKIALLLLVLTATFATAQTGADNRIFSNKEIDVLPVPENGVTLADHFKKNFKPKEKPAEPIKVSFVIEKGGVLRDIKVFGELPDATKKEAVRVIKLLPKWKPGSKGGKTVRVLYTATLNP</sequence>
<keyword evidence="1" id="KW-0732">Signal</keyword>
<dbReference type="AlphaFoldDB" id="A0A1G5K9Z3"/>
<accession>A0A1G5K9Z3</accession>
<organism evidence="3 4">
    <name type="scientific">Flavobacterium caeni</name>
    <dbReference type="NCBI Taxonomy" id="490189"/>
    <lineage>
        <taxon>Bacteria</taxon>
        <taxon>Pseudomonadati</taxon>
        <taxon>Bacteroidota</taxon>
        <taxon>Flavobacteriia</taxon>
        <taxon>Flavobacteriales</taxon>
        <taxon>Flavobacteriaceae</taxon>
        <taxon>Flavobacterium</taxon>
    </lineage>
</organism>
<dbReference type="InterPro" id="IPR037682">
    <property type="entry name" value="TonB_C"/>
</dbReference>
<feature type="domain" description="TonB C-terminal" evidence="2">
    <location>
        <begin position="62"/>
        <end position="117"/>
    </location>
</feature>
<dbReference type="GO" id="GO:0055085">
    <property type="term" value="P:transmembrane transport"/>
    <property type="evidence" value="ECO:0007669"/>
    <property type="project" value="InterPro"/>
</dbReference>
<dbReference type="Pfam" id="PF03544">
    <property type="entry name" value="TonB_C"/>
    <property type="match status" value="1"/>
</dbReference>
<name>A0A1G5K9Z3_9FLAO</name>
<dbReference type="Gene3D" id="3.30.1150.10">
    <property type="match status" value="1"/>
</dbReference>
<dbReference type="RefSeq" id="WP_091146683.1">
    <property type="nucleotide sequence ID" value="NZ_FMVF01000022.1"/>
</dbReference>
<feature type="signal peptide" evidence="1">
    <location>
        <begin position="1"/>
        <end position="18"/>
    </location>
</feature>